<name>A0A9Q1Q6F9_9CARY</name>
<evidence type="ECO:0000313" key="1">
    <source>
        <dbReference type="EMBL" id="KAJ8430349.1"/>
    </source>
</evidence>
<dbReference type="EMBL" id="JAKOGI010000805">
    <property type="protein sequence ID" value="KAJ8430349.1"/>
    <property type="molecule type" value="Genomic_DNA"/>
</dbReference>
<comment type="caution">
    <text evidence="1">The sequence shown here is derived from an EMBL/GenBank/DDBJ whole genome shotgun (WGS) entry which is preliminary data.</text>
</comment>
<gene>
    <name evidence="1" type="ORF">Cgig2_021626</name>
</gene>
<proteinExistence type="predicted"/>
<accession>A0A9Q1Q6F9</accession>
<reference evidence="1" key="1">
    <citation type="submission" date="2022-04" db="EMBL/GenBank/DDBJ databases">
        <title>Carnegiea gigantea Genome sequencing and assembly v2.</title>
        <authorList>
            <person name="Copetti D."/>
            <person name="Sanderson M.J."/>
            <person name="Burquez A."/>
            <person name="Wojciechowski M.F."/>
        </authorList>
    </citation>
    <scope>NUCLEOTIDE SEQUENCE</scope>
    <source>
        <strain evidence="1">SGP5-SGP5p</strain>
        <tissue evidence="1">Aerial part</tissue>
    </source>
</reference>
<dbReference type="AlphaFoldDB" id="A0A9Q1Q6F9"/>
<protein>
    <submittedName>
        <fullName evidence="1">Uncharacterized protein</fullName>
    </submittedName>
</protein>
<organism evidence="1 2">
    <name type="scientific">Carnegiea gigantea</name>
    <dbReference type="NCBI Taxonomy" id="171969"/>
    <lineage>
        <taxon>Eukaryota</taxon>
        <taxon>Viridiplantae</taxon>
        <taxon>Streptophyta</taxon>
        <taxon>Embryophyta</taxon>
        <taxon>Tracheophyta</taxon>
        <taxon>Spermatophyta</taxon>
        <taxon>Magnoliopsida</taxon>
        <taxon>eudicotyledons</taxon>
        <taxon>Gunneridae</taxon>
        <taxon>Pentapetalae</taxon>
        <taxon>Caryophyllales</taxon>
        <taxon>Cactineae</taxon>
        <taxon>Cactaceae</taxon>
        <taxon>Cactoideae</taxon>
        <taxon>Echinocereeae</taxon>
        <taxon>Carnegiea</taxon>
    </lineage>
</organism>
<dbReference type="Proteomes" id="UP001153076">
    <property type="component" value="Unassembled WGS sequence"/>
</dbReference>
<sequence length="201" mass="22340">MPPKREAHVTVDTLKNLMSTMTGTVLQQVTEQVKKTMKAGNSARPLPTFDYVPTAECQIIEVTKGERRMDGLKKKIVTSLWGLSPRSPIGLYAICNAFPMYGLVRGVGANLKAPTGSIDRFLKRGPRFLRKECEPAHSKLREEECYTEIAQLRGVQQVLMAEQGSRVMAPTMVFDEREGSHFTSPHNNPLVVELKVASALI</sequence>
<keyword evidence="2" id="KW-1185">Reference proteome</keyword>
<evidence type="ECO:0000313" key="2">
    <source>
        <dbReference type="Proteomes" id="UP001153076"/>
    </source>
</evidence>